<accession>A0A183D919</accession>
<evidence type="ECO:0000313" key="1">
    <source>
        <dbReference type="WBParaSite" id="GPUH_0000521701-mRNA-1"/>
    </source>
</evidence>
<dbReference type="WBParaSite" id="GPUH_0000521701-mRNA-1">
    <property type="protein sequence ID" value="GPUH_0000521701-mRNA-1"/>
    <property type="gene ID" value="GPUH_0000521701"/>
</dbReference>
<organism evidence="1">
    <name type="scientific">Gongylonema pulchrum</name>
    <dbReference type="NCBI Taxonomy" id="637853"/>
    <lineage>
        <taxon>Eukaryota</taxon>
        <taxon>Metazoa</taxon>
        <taxon>Ecdysozoa</taxon>
        <taxon>Nematoda</taxon>
        <taxon>Chromadorea</taxon>
        <taxon>Rhabditida</taxon>
        <taxon>Spirurina</taxon>
        <taxon>Spiruromorpha</taxon>
        <taxon>Spiruroidea</taxon>
        <taxon>Gongylonematidae</taxon>
        <taxon>Gongylonema</taxon>
    </lineage>
</organism>
<sequence>LRCLQRISVSRRDFDVSRRRPGGPYVESFYVDCNRKVHEGSKWQWSRGDKEKESPVPTL</sequence>
<reference evidence="1" key="1">
    <citation type="submission" date="2016-06" db="UniProtKB">
        <authorList>
            <consortium name="WormBaseParasite"/>
        </authorList>
    </citation>
    <scope>IDENTIFICATION</scope>
</reference>
<name>A0A183D919_9BILA</name>
<proteinExistence type="predicted"/>
<dbReference type="AlphaFoldDB" id="A0A183D919"/>
<protein>
    <submittedName>
        <fullName evidence="1">Ricin B-type lectin domain-containing protein</fullName>
    </submittedName>
</protein>